<dbReference type="GO" id="GO:0016887">
    <property type="term" value="F:ATP hydrolysis activity"/>
    <property type="evidence" value="ECO:0007669"/>
    <property type="project" value="InterPro"/>
</dbReference>
<dbReference type="InterPro" id="IPR003439">
    <property type="entry name" value="ABC_transporter-like_ATP-bd"/>
</dbReference>
<comment type="similarity">
    <text evidence="6">Belongs to the ABC transporter superfamily. Macrolide exporter (TC 3.A.1.122) family.</text>
</comment>
<keyword evidence="1" id="KW-0813">Transport</keyword>
<evidence type="ECO:0000256" key="5">
    <source>
        <dbReference type="ARBA" id="ARBA00022967"/>
    </source>
</evidence>
<gene>
    <name evidence="9" type="ORF">A8M32_15800</name>
</gene>
<dbReference type="InterPro" id="IPR027417">
    <property type="entry name" value="P-loop_NTPase"/>
</dbReference>
<dbReference type="RefSeq" id="WP_069459371.1">
    <property type="nucleotide sequence ID" value="NZ_LYBW01000059.1"/>
</dbReference>
<feature type="compositionally biased region" description="Basic and acidic residues" evidence="7">
    <location>
        <begin position="222"/>
        <end position="233"/>
    </location>
</feature>
<evidence type="ECO:0000256" key="4">
    <source>
        <dbReference type="ARBA" id="ARBA00022840"/>
    </source>
</evidence>
<evidence type="ECO:0000256" key="6">
    <source>
        <dbReference type="ARBA" id="ARBA00038388"/>
    </source>
</evidence>
<dbReference type="CDD" id="cd03255">
    <property type="entry name" value="ABC_MJ0796_LolCDE_FtsE"/>
    <property type="match status" value="1"/>
</dbReference>
<evidence type="ECO:0000259" key="8">
    <source>
        <dbReference type="PROSITE" id="PS50893"/>
    </source>
</evidence>
<feature type="domain" description="ABC transporter" evidence="8">
    <location>
        <begin position="5"/>
        <end position="242"/>
    </location>
</feature>
<accession>A0A1E3V9R3</accession>
<evidence type="ECO:0000256" key="7">
    <source>
        <dbReference type="SAM" id="MobiDB-lite"/>
    </source>
</evidence>
<evidence type="ECO:0000256" key="2">
    <source>
        <dbReference type="ARBA" id="ARBA00022519"/>
    </source>
</evidence>
<evidence type="ECO:0000313" key="9">
    <source>
        <dbReference type="EMBL" id="ODR90382.1"/>
    </source>
</evidence>
<keyword evidence="10" id="KW-1185">Reference proteome</keyword>
<protein>
    <recommendedName>
        <fullName evidence="8">ABC transporter domain-containing protein</fullName>
    </recommendedName>
</protein>
<dbReference type="GO" id="GO:0005524">
    <property type="term" value="F:ATP binding"/>
    <property type="evidence" value="ECO:0007669"/>
    <property type="project" value="UniProtKB-KW"/>
</dbReference>
<keyword evidence="3" id="KW-0547">Nucleotide-binding</keyword>
<dbReference type="InterPro" id="IPR017911">
    <property type="entry name" value="MacB-like_ATP-bd"/>
</dbReference>
<reference evidence="10" key="1">
    <citation type="submission" date="2016-05" db="EMBL/GenBank/DDBJ databases">
        <authorList>
            <person name="Li Y."/>
        </authorList>
    </citation>
    <scope>NUCLEOTIDE SEQUENCE [LARGE SCALE GENOMIC DNA]</scope>
    <source>
        <strain evidence="10">YIC4027</strain>
    </source>
</reference>
<comment type="caution">
    <text evidence="9">The sequence shown here is derived from an EMBL/GenBank/DDBJ whole genome shotgun (WGS) entry which is preliminary data.</text>
</comment>
<keyword evidence="2" id="KW-0997">Cell inner membrane</keyword>
<keyword evidence="4" id="KW-0067">ATP-binding</keyword>
<proteinExistence type="inferred from homology"/>
<dbReference type="InterPro" id="IPR017871">
    <property type="entry name" value="ABC_transporter-like_CS"/>
</dbReference>
<dbReference type="PANTHER" id="PTHR42798:SF2">
    <property type="entry name" value="ABC TRANSPORTER ATP-BINDING PROTEIN MG467-RELATED"/>
    <property type="match status" value="1"/>
</dbReference>
<sequence>MMPLIRLDRIGRCYGGSDAPVQALSDVSLEIVAGDSVAIMGPSGSGKSTLLGILGCLDTPSSGSYLLREEEVGRMSKPELAELRCRRFGFVFQNFNLLPRLTALENVELPLAYARQRPGLRRAKATTALRRVGLADRMSHYPNQLSGGQQQRVAIARALVNEPDLILADEPTGALDTMTGREILSLLDEVNAAGTTVVIVTHDRDIAETMRRTITLTDGRITSDLRAEPHPDSKSPIWAGFP</sequence>
<keyword evidence="2" id="KW-0472">Membrane</keyword>
<dbReference type="STRING" id="1752398.A8M32_15800"/>
<evidence type="ECO:0000313" key="10">
    <source>
        <dbReference type="Proteomes" id="UP000094342"/>
    </source>
</evidence>
<dbReference type="GO" id="GO:0098796">
    <property type="term" value="C:membrane protein complex"/>
    <property type="evidence" value="ECO:0007669"/>
    <property type="project" value="UniProtKB-ARBA"/>
</dbReference>
<evidence type="ECO:0000256" key="3">
    <source>
        <dbReference type="ARBA" id="ARBA00022741"/>
    </source>
</evidence>
<dbReference type="EMBL" id="LYBW01000059">
    <property type="protein sequence ID" value="ODR90382.1"/>
    <property type="molecule type" value="Genomic_DNA"/>
</dbReference>
<organism evidence="9 10">
    <name type="scientific">Sinorhizobium alkalisoli</name>
    <dbReference type="NCBI Taxonomy" id="1752398"/>
    <lineage>
        <taxon>Bacteria</taxon>
        <taxon>Pseudomonadati</taxon>
        <taxon>Pseudomonadota</taxon>
        <taxon>Alphaproteobacteria</taxon>
        <taxon>Hyphomicrobiales</taxon>
        <taxon>Rhizobiaceae</taxon>
        <taxon>Sinorhizobium/Ensifer group</taxon>
        <taxon>Sinorhizobium</taxon>
    </lineage>
</organism>
<dbReference type="SMART" id="SM00382">
    <property type="entry name" value="AAA"/>
    <property type="match status" value="1"/>
</dbReference>
<dbReference type="SUPFAM" id="SSF52540">
    <property type="entry name" value="P-loop containing nucleoside triphosphate hydrolases"/>
    <property type="match status" value="1"/>
</dbReference>
<keyword evidence="2" id="KW-1003">Cell membrane</keyword>
<keyword evidence="5" id="KW-1278">Translocase</keyword>
<dbReference type="Proteomes" id="UP000094342">
    <property type="component" value="Unassembled WGS sequence"/>
</dbReference>
<dbReference type="Pfam" id="PF00005">
    <property type="entry name" value="ABC_tran"/>
    <property type="match status" value="1"/>
</dbReference>
<dbReference type="PROSITE" id="PS50893">
    <property type="entry name" value="ABC_TRANSPORTER_2"/>
    <property type="match status" value="1"/>
</dbReference>
<dbReference type="GO" id="GO:0022857">
    <property type="term" value="F:transmembrane transporter activity"/>
    <property type="evidence" value="ECO:0007669"/>
    <property type="project" value="UniProtKB-ARBA"/>
</dbReference>
<dbReference type="Gene3D" id="3.40.50.300">
    <property type="entry name" value="P-loop containing nucleotide triphosphate hydrolases"/>
    <property type="match status" value="1"/>
</dbReference>
<dbReference type="PROSITE" id="PS00211">
    <property type="entry name" value="ABC_TRANSPORTER_1"/>
    <property type="match status" value="1"/>
</dbReference>
<feature type="region of interest" description="Disordered" evidence="7">
    <location>
        <begin position="222"/>
        <end position="242"/>
    </location>
</feature>
<name>A0A1E3V9R3_9HYPH</name>
<dbReference type="AlphaFoldDB" id="A0A1E3V9R3"/>
<dbReference type="InterPro" id="IPR003593">
    <property type="entry name" value="AAA+_ATPase"/>
</dbReference>
<dbReference type="OrthoDB" id="9787227at2"/>
<dbReference type="PANTHER" id="PTHR42798">
    <property type="entry name" value="LIPOPROTEIN-RELEASING SYSTEM ATP-BINDING PROTEIN LOLD"/>
    <property type="match status" value="1"/>
</dbReference>
<evidence type="ECO:0000256" key="1">
    <source>
        <dbReference type="ARBA" id="ARBA00022448"/>
    </source>
</evidence>
<dbReference type="FunFam" id="3.40.50.300:FF:000032">
    <property type="entry name" value="Export ABC transporter ATP-binding protein"/>
    <property type="match status" value="1"/>
</dbReference>